<proteinExistence type="predicted"/>
<accession>A0A9D0ZBN6</accession>
<comment type="caution">
    <text evidence="1">The sequence shown here is derived from an EMBL/GenBank/DDBJ whole genome shotgun (WGS) entry which is preliminary data.</text>
</comment>
<reference evidence="1" key="1">
    <citation type="submission" date="2020-10" db="EMBL/GenBank/DDBJ databases">
        <authorList>
            <person name="Gilroy R."/>
        </authorList>
    </citation>
    <scope>NUCLEOTIDE SEQUENCE</scope>
    <source>
        <strain evidence="1">ChiSxjej2B14-6234</strain>
    </source>
</reference>
<organism evidence="1 2">
    <name type="scientific">Candidatus Onthenecus intestinigallinarum</name>
    <dbReference type="NCBI Taxonomy" id="2840875"/>
    <lineage>
        <taxon>Bacteria</taxon>
        <taxon>Bacillati</taxon>
        <taxon>Bacillota</taxon>
        <taxon>Clostridia</taxon>
        <taxon>Eubacteriales</taxon>
        <taxon>Candidatus Onthenecus</taxon>
    </lineage>
</organism>
<dbReference type="Proteomes" id="UP000886887">
    <property type="component" value="Unassembled WGS sequence"/>
</dbReference>
<evidence type="ECO:0000313" key="1">
    <source>
        <dbReference type="EMBL" id="HIQ71595.1"/>
    </source>
</evidence>
<reference evidence="1" key="2">
    <citation type="journal article" date="2021" name="PeerJ">
        <title>Extensive microbial diversity within the chicken gut microbiome revealed by metagenomics and culture.</title>
        <authorList>
            <person name="Gilroy R."/>
            <person name="Ravi A."/>
            <person name="Getino M."/>
            <person name="Pursley I."/>
            <person name="Horton D.L."/>
            <person name="Alikhan N.F."/>
            <person name="Baker D."/>
            <person name="Gharbi K."/>
            <person name="Hall N."/>
            <person name="Watson M."/>
            <person name="Adriaenssens E.M."/>
            <person name="Foster-Nyarko E."/>
            <person name="Jarju S."/>
            <person name="Secka A."/>
            <person name="Antonio M."/>
            <person name="Oren A."/>
            <person name="Chaudhuri R.R."/>
            <person name="La Ragione R."/>
            <person name="Hildebrand F."/>
            <person name="Pallen M.J."/>
        </authorList>
    </citation>
    <scope>NUCLEOTIDE SEQUENCE</scope>
    <source>
        <strain evidence="1">ChiSxjej2B14-6234</strain>
    </source>
</reference>
<dbReference type="Pfam" id="PF12685">
    <property type="entry name" value="SpoIIIAH"/>
    <property type="match status" value="1"/>
</dbReference>
<dbReference type="AlphaFoldDB" id="A0A9D0ZBN6"/>
<dbReference type="InterPro" id="IPR038503">
    <property type="entry name" value="SpoIIIAH_sf"/>
</dbReference>
<evidence type="ECO:0000313" key="2">
    <source>
        <dbReference type="Proteomes" id="UP000886887"/>
    </source>
</evidence>
<protein>
    <submittedName>
        <fullName evidence="1">SpoIIIAH-like family protein</fullName>
    </submittedName>
</protein>
<sequence length="178" mass="18877">MEKKKRGFLDGKTAMLLTLLGLLVVSGYINYRKAATEPIGGEVSVVRIEGERPTAQPSPTPAAQDTFAAYQQERASARAQELSMLEEIIADESAGAETIAQAQAQKLALVQSMETETSLEALLKARGFESTLVSAKPGSVTVVVGGGTLSDAQAVQILDITVDETQQAAEDIKIIQTK</sequence>
<gene>
    <name evidence="1" type="ORF">IAB73_05235</name>
</gene>
<dbReference type="Gene3D" id="1.10.287.4300">
    <property type="entry name" value="Stage III sporulation protein AH-like"/>
    <property type="match status" value="1"/>
</dbReference>
<dbReference type="EMBL" id="DVFJ01000015">
    <property type="protein sequence ID" value="HIQ71595.1"/>
    <property type="molecule type" value="Genomic_DNA"/>
</dbReference>
<name>A0A9D0ZBN6_9FIRM</name>
<dbReference type="InterPro" id="IPR024232">
    <property type="entry name" value="SpoIIIAH"/>
</dbReference>